<comment type="caution">
    <text evidence="1">The sequence shown here is derived from an EMBL/GenBank/DDBJ whole genome shotgun (WGS) entry which is preliminary data.</text>
</comment>
<proteinExistence type="predicted"/>
<dbReference type="RefSeq" id="WP_269484127.1">
    <property type="nucleotide sequence ID" value="NZ_JAPXGO010000001.1"/>
</dbReference>
<organism evidence="1 2">
    <name type="scientific">Campylobacter ureolyticus</name>
    <dbReference type="NCBI Taxonomy" id="827"/>
    <lineage>
        <taxon>Bacteria</taxon>
        <taxon>Pseudomonadati</taxon>
        <taxon>Campylobacterota</taxon>
        <taxon>Epsilonproteobacteria</taxon>
        <taxon>Campylobacterales</taxon>
        <taxon>Campylobacteraceae</taxon>
        <taxon>Campylobacter</taxon>
    </lineage>
</organism>
<evidence type="ECO:0000313" key="2">
    <source>
        <dbReference type="Proteomes" id="UP001075225"/>
    </source>
</evidence>
<dbReference type="AlphaFoldDB" id="A0A9Q4KJA6"/>
<reference evidence="1" key="1">
    <citation type="submission" date="2022-12" db="EMBL/GenBank/DDBJ databases">
        <title>Species Delineation and Comparative Genomics within the Campylobacter ureolyticus Complex.</title>
        <authorList>
            <person name="Maki J."/>
            <person name="Howard M."/>
            <person name="Connelly S."/>
            <person name="Hardy D.J."/>
            <person name="Cameron A."/>
        </authorList>
    </citation>
    <scope>NUCLEOTIDE SEQUENCE</scope>
    <source>
        <strain evidence="1">URMC_787</strain>
    </source>
</reference>
<accession>A0A9Q4KJA6</accession>
<protein>
    <submittedName>
        <fullName evidence="1">Uncharacterized protein</fullName>
    </submittedName>
</protein>
<dbReference type="Proteomes" id="UP001075225">
    <property type="component" value="Unassembled WGS sequence"/>
</dbReference>
<name>A0A9Q4KJA6_9BACT</name>
<sequence length="128" mass="15691">MSEFIPLEQFLQQNYDYTRSQLISLKCNDFARKDMSRFKNINNTIYIHKDFPNIYKNKVLLCEELYFKVRVHFKSDYDMAKYFAPLMGEKLIILVNHFYVLKFWQSERKIHKTLKLIDEFEKFLKGKK</sequence>
<dbReference type="EMBL" id="JAPXGO010000001">
    <property type="protein sequence ID" value="MCZ6158985.1"/>
    <property type="molecule type" value="Genomic_DNA"/>
</dbReference>
<gene>
    <name evidence="1" type="ORF">O6B32_00585</name>
</gene>
<evidence type="ECO:0000313" key="1">
    <source>
        <dbReference type="EMBL" id="MCZ6158985.1"/>
    </source>
</evidence>